<dbReference type="SUPFAM" id="SSF55486">
    <property type="entry name" value="Metalloproteases ('zincins'), catalytic domain"/>
    <property type="match status" value="1"/>
</dbReference>
<reference evidence="4 5" key="1">
    <citation type="submission" date="2023-09" db="EMBL/GenBank/DDBJ databases">
        <authorList>
            <person name="Qi X."/>
        </authorList>
    </citation>
    <scope>NUCLEOTIDE SEQUENCE [LARGE SCALE GENOMIC DNA]</scope>
    <source>
        <strain evidence="4 5">S1-1</strain>
    </source>
</reference>
<dbReference type="RefSeq" id="WP_348395357.1">
    <property type="nucleotide sequence ID" value="NZ_CP136600.1"/>
</dbReference>
<evidence type="ECO:0000313" key="5">
    <source>
        <dbReference type="Proteomes" id="UP001301442"/>
    </source>
</evidence>
<evidence type="ECO:0000259" key="2">
    <source>
        <dbReference type="Pfam" id="PF13180"/>
    </source>
</evidence>
<feature type="domain" description="Peptidase M61 N-terminal" evidence="3">
    <location>
        <begin position="6"/>
        <end position="176"/>
    </location>
</feature>
<evidence type="ECO:0000259" key="3">
    <source>
        <dbReference type="Pfam" id="PF17899"/>
    </source>
</evidence>
<evidence type="ECO:0000259" key="1">
    <source>
        <dbReference type="Pfam" id="PF05299"/>
    </source>
</evidence>
<dbReference type="Pfam" id="PF05299">
    <property type="entry name" value="Peptidase_M61"/>
    <property type="match status" value="1"/>
</dbReference>
<dbReference type="InterPro" id="IPR007963">
    <property type="entry name" value="Peptidase_M61_catalytic"/>
</dbReference>
<protein>
    <submittedName>
        <fullName evidence="4">PDZ domain-containing protein</fullName>
    </submittedName>
</protein>
<dbReference type="Gene3D" id="2.60.40.3650">
    <property type="match status" value="1"/>
</dbReference>
<dbReference type="InterPro" id="IPR024191">
    <property type="entry name" value="Peptidase_M61"/>
</dbReference>
<organism evidence="4 5">
    <name type="scientific">Thalassotalea fonticola</name>
    <dbReference type="NCBI Taxonomy" id="3065649"/>
    <lineage>
        <taxon>Bacteria</taxon>
        <taxon>Pseudomonadati</taxon>
        <taxon>Pseudomonadota</taxon>
        <taxon>Gammaproteobacteria</taxon>
        <taxon>Alteromonadales</taxon>
        <taxon>Colwelliaceae</taxon>
        <taxon>Thalassotalea</taxon>
    </lineage>
</organism>
<dbReference type="InterPro" id="IPR001478">
    <property type="entry name" value="PDZ"/>
</dbReference>
<feature type="domain" description="PDZ" evidence="2">
    <location>
        <begin position="489"/>
        <end position="567"/>
    </location>
</feature>
<accession>A0ABZ0GM97</accession>
<dbReference type="InterPro" id="IPR027268">
    <property type="entry name" value="Peptidase_M4/M1_CTD_sf"/>
</dbReference>
<dbReference type="EMBL" id="CP136600">
    <property type="protein sequence ID" value="WOH36546.1"/>
    <property type="molecule type" value="Genomic_DNA"/>
</dbReference>
<dbReference type="PIRSF" id="PIRSF016493">
    <property type="entry name" value="Glycyl_aminpptds"/>
    <property type="match status" value="1"/>
</dbReference>
<evidence type="ECO:0000313" key="4">
    <source>
        <dbReference type="EMBL" id="WOH36546.1"/>
    </source>
</evidence>
<dbReference type="InterPro" id="IPR040756">
    <property type="entry name" value="Peptidase_M61_N"/>
</dbReference>
<dbReference type="Gene3D" id="2.30.42.10">
    <property type="match status" value="1"/>
</dbReference>
<sequence length="592" mass="67481">MTTIAYSISASNPNAHQFTVTIDIPAHQHSELTLSLPSWLPGSYMIRDFAKNIITFNASAHQQQIEFRKTDKQTWLLTTNGEAVSVEYDIYAFDLSVRTAFLDNQRGFFNGSSTFLEVKELAEHSCSLQIIKPEGLSNWKVATGLPRENGTDIYQFGDYIADNYQHLIDCPVELGDFDVIEFSVANVPHYLVFAGRHFGDRERLKNDLSKLCQHHIDLFGEAPFTEYWFITNLLAEGFGGLEHKNSTVLVASRFDLPNPNKPKELTDNYKTFLSLCSHEYFHAWNVCRIKPEEFVPYDLSKEVHTEQLWAYEGFTSYYDDFSLFRAGIIEFKEYLTILSKTMTRVYRGAGELKQSVSESSFDTWTKFYKQGPDAVNNIVSYYTKGSLIALWLDLTIRQYSNGKFSLDNMMRTLWLNHGKTGVGTNEQHFIDIANQLCSCDISTQFIQLLHTANRVPVKQLLAKVGIAFEHTPYKKLNSFESDKNSEYKPYLGAFYQQTPAGLKVTIVENNSPAEHAGLSVDDIIIAVDNLKANEKSLQSLLNHIPENKLIDCHIFRDDKLLNLQLKIVCAPKLAVQLDVADDELVNNWQTII</sequence>
<dbReference type="Pfam" id="PF13180">
    <property type="entry name" value="PDZ_2"/>
    <property type="match status" value="1"/>
</dbReference>
<dbReference type="Gene3D" id="1.10.390.10">
    <property type="entry name" value="Neutral Protease Domain 2"/>
    <property type="match status" value="1"/>
</dbReference>
<dbReference type="SUPFAM" id="SSF50156">
    <property type="entry name" value="PDZ domain-like"/>
    <property type="match status" value="1"/>
</dbReference>
<dbReference type="Proteomes" id="UP001301442">
    <property type="component" value="Chromosome"/>
</dbReference>
<gene>
    <name evidence="4" type="ORF">RI844_14365</name>
</gene>
<feature type="domain" description="Peptidase M61 catalytic" evidence="1">
    <location>
        <begin position="272"/>
        <end position="388"/>
    </location>
</feature>
<keyword evidence="5" id="KW-1185">Reference proteome</keyword>
<dbReference type="Pfam" id="PF17899">
    <property type="entry name" value="Peptidase_M61_N"/>
    <property type="match status" value="1"/>
</dbReference>
<proteinExistence type="predicted"/>
<dbReference type="InterPro" id="IPR036034">
    <property type="entry name" value="PDZ_sf"/>
</dbReference>
<name>A0ABZ0GM97_9GAMM</name>